<gene>
    <name evidence="2" type="ORF">C4B68_40840</name>
</gene>
<sequence length="81" mass="8904">MLSLPSGPHGTRPASRRTDSAQRCDVHTVVAAVRLRRSSMVLSRPQRAEDYSGRPEGRTTTAVLLLRCSQRITASYLPQVA</sequence>
<name>A0ABM6T3Y1_9ACTN</name>
<evidence type="ECO:0000313" key="3">
    <source>
        <dbReference type="Proteomes" id="UP000238413"/>
    </source>
</evidence>
<evidence type="ECO:0000313" key="2">
    <source>
        <dbReference type="EMBL" id="AVH61856.1"/>
    </source>
</evidence>
<feature type="region of interest" description="Disordered" evidence="1">
    <location>
        <begin position="1"/>
        <end position="23"/>
    </location>
</feature>
<protein>
    <submittedName>
        <fullName evidence="2">Uncharacterized protein</fullName>
    </submittedName>
</protein>
<accession>A0ABM6T3Y1</accession>
<keyword evidence="3" id="KW-1185">Reference proteome</keyword>
<dbReference type="Proteomes" id="UP000238413">
    <property type="component" value="Plasmid unnamed2"/>
</dbReference>
<dbReference type="EMBL" id="CP026654">
    <property type="protein sequence ID" value="AVH61856.1"/>
    <property type="molecule type" value="Genomic_DNA"/>
</dbReference>
<keyword evidence="2" id="KW-0614">Plasmid</keyword>
<organism evidence="2 3">
    <name type="scientific">Streptomyces dengpaensis</name>
    <dbReference type="NCBI Taxonomy" id="2049881"/>
    <lineage>
        <taxon>Bacteria</taxon>
        <taxon>Bacillati</taxon>
        <taxon>Actinomycetota</taxon>
        <taxon>Actinomycetes</taxon>
        <taxon>Kitasatosporales</taxon>
        <taxon>Streptomycetaceae</taxon>
        <taxon>Streptomyces</taxon>
    </lineage>
</organism>
<geneLocation type="plasmid" evidence="2 3">
    <name>unnamed2</name>
</geneLocation>
<reference evidence="2 3" key="1">
    <citation type="submission" date="2018-02" db="EMBL/GenBank/DDBJ databases">
        <title>Complete genome sequence of Streptomyces dengpaensis, the producer of angucyclines.</title>
        <authorList>
            <person name="Yumei L."/>
        </authorList>
    </citation>
    <scope>NUCLEOTIDE SEQUENCE [LARGE SCALE GENOMIC DNA]</scope>
    <source>
        <strain evidence="2 3">XZHG99</strain>
        <plasmid evidence="2 3">unnamed2</plasmid>
    </source>
</reference>
<evidence type="ECO:0000256" key="1">
    <source>
        <dbReference type="SAM" id="MobiDB-lite"/>
    </source>
</evidence>
<proteinExistence type="predicted"/>